<evidence type="ECO:0000313" key="4">
    <source>
        <dbReference type="Proteomes" id="UP000034071"/>
    </source>
</evidence>
<dbReference type="SUPFAM" id="SSF53335">
    <property type="entry name" value="S-adenosyl-L-methionine-dependent methyltransferases"/>
    <property type="match status" value="1"/>
</dbReference>
<accession>A0A0F6RBS4</accession>
<dbReference type="Gene3D" id="3.40.50.12710">
    <property type="match status" value="1"/>
</dbReference>
<dbReference type="GO" id="GO:0032259">
    <property type="term" value="P:methylation"/>
    <property type="evidence" value="ECO:0007669"/>
    <property type="project" value="UniProtKB-KW"/>
</dbReference>
<dbReference type="KEGG" id="kge:TQ33_0410"/>
<evidence type="ECO:0000256" key="2">
    <source>
        <dbReference type="ARBA" id="ARBA00022679"/>
    </source>
</evidence>
<dbReference type="Pfam" id="PF02636">
    <property type="entry name" value="Methyltransf_28"/>
    <property type="match status" value="1"/>
</dbReference>
<organism evidence="3 4">
    <name type="scientific">Kangiella geojedonensis</name>
    <dbReference type="NCBI Taxonomy" id="914150"/>
    <lineage>
        <taxon>Bacteria</taxon>
        <taxon>Pseudomonadati</taxon>
        <taxon>Pseudomonadota</taxon>
        <taxon>Gammaproteobacteria</taxon>
        <taxon>Kangiellales</taxon>
        <taxon>Kangiellaceae</taxon>
        <taxon>Kangiella</taxon>
    </lineage>
</organism>
<protein>
    <recommendedName>
        <fullName evidence="5">SAM-dependent methyltransferase</fullName>
    </recommendedName>
</protein>
<dbReference type="OrthoDB" id="9794208at2"/>
<dbReference type="HOGENOM" id="CLU_024840_1_0_6"/>
<dbReference type="PANTHER" id="PTHR12049:SF7">
    <property type="entry name" value="PROTEIN ARGININE METHYLTRANSFERASE NDUFAF7, MITOCHONDRIAL"/>
    <property type="match status" value="1"/>
</dbReference>
<dbReference type="GO" id="GO:0035243">
    <property type="term" value="F:protein-arginine omega-N symmetric methyltransferase activity"/>
    <property type="evidence" value="ECO:0007669"/>
    <property type="project" value="TreeGrafter"/>
</dbReference>
<evidence type="ECO:0000256" key="1">
    <source>
        <dbReference type="ARBA" id="ARBA00022603"/>
    </source>
</evidence>
<keyword evidence="2" id="KW-0808">Transferase</keyword>
<evidence type="ECO:0008006" key="5">
    <source>
        <dbReference type="Google" id="ProtNLM"/>
    </source>
</evidence>
<dbReference type="EMBL" id="CP010975">
    <property type="protein sequence ID" value="AKE51396.1"/>
    <property type="molecule type" value="Genomic_DNA"/>
</dbReference>
<dbReference type="InterPro" id="IPR003788">
    <property type="entry name" value="NDUFAF7"/>
</dbReference>
<keyword evidence="1" id="KW-0489">Methyltransferase</keyword>
<sequence>MSVEPAALPDFCRNYQDYQQLLQHQCHALEVPEPEQAAIEASFQLAQKIAELIHFNGKLPFAQFMQQALYHPGLGYYSGGSHKLGAGGDFVTAPEISPMFGQTIAKSLQQAWNNTEPCVLELGAGTGKLMCDILQQCESDNQLPEAYYILEVSAELRQRQQQMLNDKLPQLKPLVIWLDRLPESFQGVIIGNEVIDAIPVDLFMQTEQGLTQGFVAHNNNGFKLEFEETSFSQGWQKKHADLCQEWPEGYLAESYDLRIDWLKSLVECLEQGCIVLIDYGYEEEELYSPYRPQGSLQCYYQQRKHSVPLALLGLQDITSSVNFTQLAQAALDNNAQVLGFTTQSQFLTLSGIEQFVAQPQDSDTMSSLSVAQQLQTLLMPNEMGQNIKVLGLSKGFSGALSGFTSLGLNQA</sequence>
<dbReference type="Proteomes" id="UP000034071">
    <property type="component" value="Chromosome"/>
</dbReference>
<reference evidence="3 4" key="1">
    <citation type="submission" date="2015-02" db="EMBL/GenBank/DDBJ databases">
        <title>Complete genome sequence of Kangiella geojedonensis strain YCS-5T.</title>
        <authorList>
            <person name="Kim K.M."/>
        </authorList>
    </citation>
    <scope>NUCLEOTIDE SEQUENCE [LARGE SCALE GENOMIC DNA]</scope>
    <source>
        <strain evidence="3 4">YCS-5</strain>
    </source>
</reference>
<dbReference type="RefSeq" id="WP_052735161.1">
    <property type="nucleotide sequence ID" value="NZ_CP010975.1"/>
</dbReference>
<evidence type="ECO:0000313" key="3">
    <source>
        <dbReference type="EMBL" id="AKE51396.1"/>
    </source>
</evidence>
<keyword evidence="4" id="KW-1185">Reference proteome</keyword>
<gene>
    <name evidence="3" type="ORF">TQ33_0410</name>
</gene>
<dbReference type="STRING" id="914150.TQ33_0410"/>
<dbReference type="PATRIC" id="fig|914150.5.peg.417"/>
<dbReference type="InterPro" id="IPR038375">
    <property type="entry name" value="NDUFAF7_sf"/>
</dbReference>
<proteinExistence type="predicted"/>
<name>A0A0F6RBS4_9GAMM</name>
<dbReference type="InterPro" id="IPR029063">
    <property type="entry name" value="SAM-dependent_MTases_sf"/>
</dbReference>
<dbReference type="PANTHER" id="PTHR12049">
    <property type="entry name" value="PROTEIN ARGININE METHYLTRANSFERASE NDUFAF7, MITOCHONDRIAL"/>
    <property type="match status" value="1"/>
</dbReference>
<dbReference type="AlphaFoldDB" id="A0A0F6RBS4"/>